<dbReference type="InterPro" id="IPR051534">
    <property type="entry name" value="CBASS_pafABC_assoc_protein"/>
</dbReference>
<sequence>MPTSAEERRFTLLTLLSRSAVSAARIAELPAYREHSGIALQRMIERDIQILRQSGNVIVVDSQYRYQLDKSGTIPIDLSGVDVGALRRVLGTKRRNNVEAFAQFGATKVLGNGLVSGTINPYRIKVPVGDSVVDVAQAIVARRQIQFNYSRQGAPTRYVIEPWRIEVHFGAFYVSGAVVQRNKTKADGDVRTFRLTRVAGSVRVLESGFLYDQQPTIDSDLNTIDVRLFVSDPAMPLARRGRIVDHRNDGVIVEFLAVDRWDMIDDIVFHGSAVDVLEPEWLRDDIVDRLAHAQEVLDELR</sequence>
<accession>A0A1H2LJ53</accession>
<protein>
    <submittedName>
        <fullName evidence="3">Proteasome accessory factor B</fullName>
    </submittedName>
</protein>
<reference evidence="4" key="1">
    <citation type="submission" date="2016-10" db="EMBL/GenBank/DDBJ databases">
        <authorList>
            <person name="Varghese N."/>
            <person name="Submissions S."/>
        </authorList>
    </citation>
    <scope>NUCLEOTIDE SEQUENCE [LARGE SCALE GENOMIC DNA]</scope>
    <source>
        <strain evidence="4">DSM 10002</strain>
    </source>
</reference>
<dbReference type="PANTHER" id="PTHR34580">
    <property type="match status" value="1"/>
</dbReference>
<dbReference type="GO" id="GO:0000502">
    <property type="term" value="C:proteasome complex"/>
    <property type="evidence" value="ECO:0007669"/>
    <property type="project" value="UniProtKB-KW"/>
</dbReference>
<dbReference type="OrthoDB" id="3266342at2"/>
<evidence type="ECO:0000259" key="2">
    <source>
        <dbReference type="Pfam" id="PF25583"/>
    </source>
</evidence>
<dbReference type="PROSITE" id="PS52050">
    <property type="entry name" value="WYL"/>
    <property type="match status" value="1"/>
</dbReference>
<dbReference type="InterPro" id="IPR026881">
    <property type="entry name" value="WYL_dom"/>
</dbReference>
<dbReference type="STRING" id="131112.SAMN04489737_1394"/>
<name>A0A1H2LJ53_9ACTO</name>
<dbReference type="RefSeq" id="WP_091281469.1">
    <property type="nucleotide sequence ID" value="NZ_JABAPH010000012.1"/>
</dbReference>
<dbReference type="PANTHER" id="PTHR34580:SF1">
    <property type="entry name" value="PROTEIN PAFC"/>
    <property type="match status" value="1"/>
</dbReference>
<evidence type="ECO:0000313" key="3">
    <source>
        <dbReference type="EMBL" id="SDU81047.1"/>
    </source>
</evidence>
<evidence type="ECO:0000259" key="1">
    <source>
        <dbReference type="Pfam" id="PF13280"/>
    </source>
</evidence>
<proteinExistence type="predicted"/>
<dbReference type="Proteomes" id="UP000214355">
    <property type="component" value="Chromosome I"/>
</dbReference>
<gene>
    <name evidence="3" type="ORF">SAMN04489737_1394</name>
</gene>
<dbReference type="GeneID" id="65345124"/>
<dbReference type="Pfam" id="PF25583">
    <property type="entry name" value="WCX"/>
    <property type="match status" value="1"/>
</dbReference>
<dbReference type="InterPro" id="IPR057727">
    <property type="entry name" value="WCX_dom"/>
</dbReference>
<dbReference type="EMBL" id="LT629804">
    <property type="protein sequence ID" value="SDU81047.1"/>
    <property type="molecule type" value="Genomic_DNA"/>
</dbReference>
<feature type="domain" description="WYL" evidence="1">
    <location>
        <begin position="134"/>
        <end position="199"/>
    </location>
</feature>
<feature type="domain" description="WCX" evidence="2">
    <location>
        <begin position="223"/>
        <end position="292"/>
    </location>
</feature>
<dbReference type="AlphaFoldDB" id="A0A1H2LJ53"/>
<organism evidence="3 4">
    <name type="scientific">Arcanobacterium phocae</name>
    <dbReference type="NCBI Taxonomy" id="131112"/>
    <lineage>
        <taxon>Bacteria</taxon>
        <taxon>Bacillati</taxon>
        <taxon>Actinomycetota</taxon>
        <taxon>Actinomycetes</taxon>
        <taxon>Actinomycetales</taxon>
        <taxon>Actinomycetaceae</taxon>
        <taxon>Arcanobacterium</taxon>
    </lineage>
</organism>
<keyword evidence="4" id="KW-1185">Reference proteome</keyword>
<dbReference type="Pfam" id="PF13280">
    <property type="entry name" value="WYL"/>
    <property type="match status" value="1"/>
</dbReference>
<keyword evidence="3" id="KW-0647">Proteasome</keyword>
<evidence type="ECO:0000313" key="4">
    <source>
        <dbReference type="Proteomes" id="UP000214355"/>
    </source>
</evidence>